<evidence type="ECO:0000259" key="3">
    <source>
        <dbReference type="PROSITE" id="PS51203"/>
    </source>
</evidence>
<comment type="caution">
    <text evidence="4">The sequence shown here is derived from an EMBL/GenBank/DDBJ whole genome shotgun (WGS) entry which is preliminary data.</text>
</comment>
<dbReference type="Gene3D" id="2.60.40.790">
    <property type="match status" value="1"/>
</dbReference>
<evidence type="ECO:0000313" key="4">
    <source>
        <dbReference type="EMBL" id="CAK9072507.1"/>
    </source>
</evidence>
<dbReference type="Proteomes" id="UP001642464">
    <property type="component" value="Unassembled WGS sequence"/>
</dbReference>
<dbReference type="InterPro" id="IPR007052">
    <property type="entry name" value="CS_dom"/>
</dbReference>
<accession>A0ABP0P8Y0</accession>
<dbReference type="PANTHER" id="PTHR22932:SF1">
    <property type="entry name" value="CO-CHAPERONE PROTEIN DAF-41"/>
    <property type="match status" value="1"/>
</dbReference>
<dbReference type="Pfam" id="PF04969">
    <property type="entry name" value="CS"/>
    <property type="match status" value="1"/>
</dbReference>
<feature type="region of interest" description="Disordered" evidence="2">
    <location>
        <begin position="117"/>
        <end position="149"/>
    </location>
</feature>
<evidence type="ECO:0000313" key="5">
    <source>
        <dbReference type="Proteomes" id="UP001642464"/>
    </source>
</evidence>
<dbReference type="EMBL" id="CAXAMM010034224">
    <property type="protein sequence ID" value="CAK9072507.1"/>
    <property type="molecule type" value="Genomic_DNA"/>
</dbReference>
<evidence type="ECO:0000256" key="2">
    <source>
        <dbReference type="SAM" id="MobiDB-lite"/>
    </source>
</evidence>
<proteinExistence type="inferred from homology"/>
<gene>
    <name evidence="4" type="ORF">SCF082_LOCUS35654</name>
</gene>
<dbReference type="InterPro" id="IPR045250">
    <property type="entry name" value="p23-like"/>
</dbReference>
<feature type="domain" description="CS" evidence="3">
    <location>
        <begin position="11"/>
        <end position="98"/>
    </location>
</feature>
<reference evidence="4 5" key="1">
    <citation type="submission" date="2024-02" db="EMBL/GenBank/DDBJ databases">
        <authorList>
            <person name="Chen Y."/>
            <person name="Shah S."/>
            <person name="Dougan E. K."/>
            <person name="Thang M."/>
            <person name="Chan C."/>
        </authorList>
    </citation>
    <scope>NUCLEOTIDE SEQUENCE [LARGE SCALE GENOMIC DNA]</scope>
</reference>
<protein>
    <submittedName>
        <fullName evidence="4">Co-chaperone protein p23-1 (Bnp23-1)</fullName>
    </submittedName>
</protein>
<dbReference type="PANTHER" id="PTHR22932">
    <property type="entry name" value="TELOMERASE-BINDING PROTEIN P23 HSP90 CO-CHAPERONE"/>
    <property type="match status" value="1"/>
</dbReference>
<dbReference type="CDD" id="cd06465">
    <property type="entry name" value="p23_hB-ind1_like"/>
    <property type="match status" value="1"/>
</dbReference>
<feature type="compositionally biased region" description="Basic and acidic residues" evidence="2">
    <location>
        <begin position="135"/>
        <end position="149"/>
    </location>
</feature>
<comment type="similarity">
    <text evidence="1">Belongs to the p23/wos2 family.</text>
</comment>
<evidence type="ECO:0000256" key="1">
    <source>
        <dbReference type="ARBA" id="ARBA00025733"/>
    </source>
</evidence>
<dbReference type="PROSITE" id="PS51203">
    <property type="entry name" value="CS"/>
    <property type="match status" value="1"/>
</dbReference>
<name>A0ABP0P8Y0_9DINO</name>
<dbReference type="SUPFAM" id="SSF49764">
    <property type="entry name" value="HSP20-like chaperones"/>
    <property type="match status" value="1"/>
</dbReference>
<organism evidence="4 5">
    <name type="scientific">Durusdinium trenchii</name>
    <dbReference type="NCBI Taxonomy" id="1381693"/>
    <lineage>
        <taxon>Eukaryota</taxon>
        <taxon>Sar</taxon>
        <taxon>Alveolata</taxon>
        <taxon>Dinophyceae</taxon>
        <taxon>Suessiales</taxon>
        <taxon>Symbiodiniaceae</taxon>
        <taxon>Durusdinium</taxon>
    </lineage>
</organism>
<sequence length="352" mass="38944">MSGYAGGKGPPLQPSVLWAQRKDSVFVTVDVKDAADVHFQLEESSLDFAAKGGEDGSAYAFHLDLYAPIRREESKFSTKRCPTFFLQKSSAESWPRLQKEGKLPWVKIDWHRWADSDDEDEKGAFDTGDLEGLDFEGHEDNGSDDRDSLLADLDEDRSHAASSGELPPGLRAWLGAAEEVLEVSGEHECEPGSSQTGEDEPLVEAHRPVLQRDISDMDSPAPSDGELSPTRRGLSKILVKPPDMRSDMEVEEIFLSIEKLQDPFLSNLEKSVKRAVCQRLTLEVRVGRLMKKVALGGVLDTEGVQFEAVIKPPPSVEPVGRTESFKKHLLCHLPKDQVEHTNQHDAHDGGVN</sequence>
<dbReference type="InterPro" id="IPR008978">
    <property type="entry name" value="HSP20-like_chaperone"/>
</dbReference>
<feature type="region of interest" description="Disordered" evidence="2">
    <location>
        <begin position="183"/>
        <end position="233"/>
    </location>
</feature>
<keyword evidence="5" id="KW-1185">Reference proteome</keyword>